<dbReference type="AlphaFoldDB" id="A0AA97F4L7"/>
<feature type="coiled-coil region" evidence="1">
    <location>
        <begin position="515"/>
        <end position="568"/>
    </location>
</feature>
<accession>A0AA97F4L7</accession>
<dbReference type="KEGG" id="acoa:RB602_08670"/>
<proteinExistence type="predicted"/>
<gene>
    <name evidence="3" type="ORF">RB602_08670</name>
</gene>
<protein>
    <recommendedName>
        <fullName evidence="5">ATPase</fullName>
    </recommendedName>
</protein>
<dbReference type="RefSeq" id="WP_317080165.1">
    <property type="nucleotide sequence ID" value="NZ_CP136594.1"/>
</dbReference>
<evidence type="ECO:0008006" key="5">
    <source>
        <dbReference type="Google" id="ProtNLM"/>
    </source>
</evidence>
<sequence>MSIDPKIYPIGDCAAEGDEEVRVEQTLDTSDEQVAPEQGASLDDQWHESEEAAAAEAGTDAPSRNTAIICAVLALAWTGFYLWANIDFWVSGVTPQSATAMLSAWSGPPLILLVTYMLVSRRRRADARYFEQQVTGIAEASHLLDERLRTTNSELSMAREFINNQSTQLDSLGRSAIDRLTERAENVRDMIDGGDKSMQSIAEVSTIATNNLEELRKHMPVVTTSAKDMANQIGNAGRMAQGQIRDMINGFKKINEFGQASTTQVDALNERISRALTQWENHITALEISSTNTSQQLIDNSETAAQKLSEQQEAAQTGLDQFAQSFNSSLDEAASALQHNIDRYDEAIKAMSQQRQVEGDAIAAIIDTMGAKLEAIRSDIGTMDNDASQTTAQIAFAVSALNNEIASVAEALEKSHAATEQLTSQGEVLSQRTAALSSELGKDIQDKVATLSTTLERGEQHGLKSRQELEMVMQYGRDLEKLLENNMVALADQEQHVQRISGDFSDFIARNSDALQNADATLQTLSERMNSVSTESHAQLSSAFQDIRDNAEERLSEVEKRLEEVITALTATMGERSEAVLETAMRGKSEEVIGKLQLALNQALGATREASTSLVDQLGKVDALTANLESRVEHARERAEMHTDQEFTRNLALITESLNSASIDITKSLSNDVTDTAWAAYLKGDRGVFTRRAVRLLSAGEVREIASHYEQEPEFRETVNRYIHDFEAMLRDLLSTRNGEAFSVALLSSDIGKLYVALAQAIERFR</sequence>
<evidence type="ECO:0000256" key="1">
    <source>
        <dbReference type="SAM" id="Coils"/>
    </source>
</evidence>
<evidence type="ECO:0000313" key="4">
    <source>
        <dbReference type="Proteomes" id="UP001302429"/>
    </source>
</evidence>
<reference evidence="3 4" key="1">
    <citation type="submission" date="2023-10" db="EMBL/GenBank/DDBJ databases">
        <title>Complete genome sequence of a Sphingomonadaceae bacterium.</title>
        <authorList>
            <person name="Yan C."/>
        </authorList>
    </citation>
    <scope>NUCLEOTIDE SEQUENCE [LARGE SCALE GENOMIC DNA]</scope>
    <source>
        <strain evidence="3 4">SCSIO 66989</strain>
    </source>
</reference>
<feature type="region of interest" description="Disordered" evidence="2">
    <location>
        <begin position="14"/>
        <end position="43"/>
    </location>
</feature>
<organism evidence="3 4">
    <name type="scientific">Alterisphingorhabdus coralli</name>
    <dbReference type="NCBI Taxonomy" id="3071408"/>
    <lineage>
        <taxon>Bacteria</taxon>
        <taxon>Pseudomonadati</taxon>
        <taxon>Pseudomonadota</taxon>
        <taxon>Alphaproteobacteria</taxon>
        <taxon>Sphingomonadales</taxon>
        <taxon>Sphingomonadaceae</taxon>
        <taxon>Alterisphingorhabdus (ex Yan et al. 2024)</taxon>
    </lineage>
</organism>
<name>A0AA97F4L7_9SPHN</name>
<keyword evidence="4" id="KW-1185">Reference proteome</keyword>
<dbReference type="Gene3D" id="1.20.120.810">
    <property type="entry name" value="Vinculin, Vh2 four-helix bundle"/>
    <property type="match status" value="1"/>
</dbReference>
<keyword evidence="1" id="KW-0175">Coiled coil</keyword>
<evidence type="ECO:0000313" key="3">
    <source>
        <dbReference type="EMBL" id="WOE73936.1"/>
    </source>
</evidence>
<dbReference type="Gene3D" id="1.20.120.20">
    <property type="entry name" value="Apolipoprotein"/>
    <property type="match status" value="1"/>
</dbReference>
<dbReference type="EMBL" id="CP136594">
    <property type="protein sequence ID" value="WOE73936.1"/>
    <property type="molecule type" value="Genomic_DNA"/>
</dbReference>
<dbReference type="Proteomes" id="UP001302429">
    <property type="component" value="Chromosome"/>
</dbReference>
<evidence type="ECO:0000256" key="2">
    <source>
        <dbReference type="SAM" id="MobiDB-lite"/>
    </source>
</evidence>